<gene>
    <name evidence="5" type="ORF">AWZ03_000396</name>
</gene>
<dbReference type="InterPro" id="IPR051217">
    <property type="entry name" value="Insect_Cuticle_Struc_Prot"/>
</dbReference>
<dbReference type="STRING" id="7232.A0A484BVX7"/>
<organism evidence="5 6">
    <name type="scientific">Drosophila navojoa</name>
    <name type="common">Fruit fly</name>
    <dbReference type="NCBI Taxonomy" id="7232"/>
    <lineage>
        <taxon>Eukaryota</taxon>
        <taxon>Metazoa</taxon>
        <taxon>Ecdysozoa</taxon>
        <taxon>Arthropoda</taxon>
        <taxon>Hexapoda</taxon>
        <taxon>Insecta</taxon>
        <taxon>Pterygota</taxon>
        <taxon>Neoptera</taxon>
        <taxon>Endopterygota</taxon>
        <taxon>Diptera</taxon>
        <taxon>Brachycera</taxon>
        <taxon>Muscomorpha</taxon>
        <taxon>Ephydroidea</taxon>
        <taxon>Drosophilidae</taxon>
        <taxon>Drosophila</taxon>
    </lineage>
</organism>
<evidence type="ECO:0000256" key="1">
    <source>
        <dbReference type="ARBA" id="ARBA00022460"/>
    </source>
</evidence>
<dbReference type="PANTHER" id="PTHR12236:SF86">
    <property type="entry name" value="CCP84AC-RELATED"/>
    <property type="match status" value="1"/>
</dbReference>
<dbReference type="PROSITE" id="PS51155">
    <property type="entry name" value="CHIT_BIND_RR_2"/>
    <property type="match status" value="1"/>
</dbReference>
<dbReference type="AlphaFoldDB" id="A0A484BVX7"/>
<feature type="region of interest" description="Disordered" evidence="3">
    <location>
        <begin position="165"/>
        <end position="282"/>
    </location>
</feature>
<keyword evidence="4" id="KW-0472">Membrane</keyword>
<name>A0A484BVX7_DRONA</name>
<keyword evidence="4" id="KW-1133">Transmembrane helix</keyword>
<keyword evidence="1 2" id="KW-0193">Cuticle</keyword>
<keyword evidence="4" id="KW-0812">Transmembrane</keyword>
<dbReference type="PROSITE" id="PS00233">
    <property type="entry name" value="CHIT_BIND_RR_1"/>
    <property type="match status" value="1"/>
</dbReference>
<accession>A0A484BVX7</accession>
<feature type="transmembrane region" description="Helical" evidence="4">
    <location>
        <begin position="39"/>
        <end position="58"/>
    </location>
</feature>
<feature type="compositionally biased region" description="Basic and acidic residues" evidence="3">
    <location>
        <begin position="265"/>
        <end position="274"/>
    </location>
</feature>
<dbReference type="GO" id="GO:0031012">
    <property type="term" value="C:extracellular matrix"/>
    <property type="evidence" value="ECO:0007669"/>
    <property type="project" value="TreeGrafter"/>
</dbReference>
<dbReference type="InterPro" id="IPR031311">
    <property type="entry name" value="CHIT_BIND_RR_consensus"/>
</dbReference>
<dbReference type="GO" id="GO:0042302">
    <property type="term" value="F:structural constituent of cuticle"/>
    <property type="evidence" value="ECO:0007669"/>
    <property type="project" value="UniProtKB-UniRule"/>
</dbReference>
<dbReference type="InterPro" id="IPR000618">
    <property type="entry name" value="Insect_cuticle"/>
</dbReference>
<reference evidence="5 6" key="1">
    <citation type="journal article" date="2019" name="J. Hered.">
        <title>An Improved Genome Assembly for Drosophila navojoa, the Basal Species in the mojavensis Cluster.</title>
        <authorList>
            <person name="Vanderlinde T."/>
            <person name="Dupim E.G."/>
            <person name="Nazario-Yepiz N.O."/>
            <person name="Carvalho A.B."/>
        </authorList>
    </citation>
    <scope>NUCLEOTIDE SEQUENCE [LARGE SCALE GENOMIC DNA]</scope>
    <source>
        <strain evidence="5">Navoj_Jal97</strain>
        <tissue evidence="5">Whole organism</tissue>
    </source>
</reference>
<evidence type="ECO:0000313" key="6">
    <source>
        <dbReference type="Proteomes" id="UP000295192"/>
    </source>
</evidence>
<proteinExistence type="predicted"/>
<evidence type="ECO:0000256" key="4">
    <source>
        <dbReference type="SAM" id="Phobius"/>
    </source>
</evidence>
<comment type="caution">
    <text evidence="5">The sequence shown here is derived from an EMBL/GenBank/DDBJ whole genome shotgun (WGS) entry which is preliminary data.</text>
</comment>
<feature type="compositionally biased region" description="Acidic residues" evidence="3">
    <location>
        <begin position="188"/>
        <end position="210"/>
    </location>
</feature>
<evidence type="ECO:0000256" key="3">
    <source>
        <dbReference type="SAM" id="MobiDB-lite"/>
    </source>
</evidence>
<dbReference type="PANTHER" id="PTHR12236">
    <property type="entry name" value="STRUCTURAL CONTITUENT OF CUTICLE"/>
    <property type="match status" value="1"/>
</dbReference>
<dbReference type="OMA" id="GQYKVHE"/>
<keyword evidence="6" id="KW-1185">Reference proteome</keyword>
<dbReference type="Proteomes" id="UP000295192">
    <property type="component" value="Unassembled WGS sequence"/>
</dbReference>
<sequence length="282" mass="31039">MKKRQRTNKQPKATTTTTTFDGLSFRITSTASARVKRQVLWLPVHLLLAVAIICSLGGCCSAVGYSYARFEGPVAGPERLVTVHDDYGGGTHSDYVARPEYSFAYGIEDGEARVLQNRKETRNGDEVRGVYSVVDPDGTLRVVKYTADDANGFQAEVITNGVARLHGHGSEAGGPAHVEQQVEHEQGNELDDEADEAGAEEHEEEEGEEEVPQRQRKKPAKGQYKVHEHQGDDGDEGGEEEEEEGDNEGGGDHEEYEGSSEEGYEDAHTHSKQQEEDDSEEY</sequence>
<evidence type="ECO:0000256" key="2">
    <source>
        <dbReference type="PROSITE-ProRule" id="PRU00497"/>
    </source>
</evidence>
<dbReference type="OrthoDB" id="8195312at2759"/>
<dbReference type="PRINTS" id="PR00947">
    <property type="entry name" value="CUTICLE"/>
</dbReference>
<feature type="compositionally biased region" description="Acidic residues" evidence="3">
    <location>
        <begin position="233"/>
        <end position="264"/>
    </location>
</feature>
<dbReference type="EMBL" id="LSRL02000002">
    <property type="protein sequence ID" value="TDG52853.1"/>
    <property type="molecule type" value="Genomic_DNA"/>
</dbReference>
<evidence type="ECO:0000313" key="5">
    <source>
        <dbReference type="EMBL" id="TDG52853.1"/>
    </source>
</evidence>
<dbReference type="GO" id="GO:0005615">
    <property type="term" value="C:extracellular space"/>
    <property type="evidence" value="ECO:0007669"/>
    <property type="project" value="TreeGrafter"/>
</dbReference>
<protein>
    <submittedName>
        <fullName evidence="5">Uncharacterized protein</fullName>
    </submittedName>
</protein>
<dbReference type="Pfam" id="PF00379">
    <property type="entry name" value="Chitin_bind_4"/>
    <property type="match status" value="1"/>
</dbReference>